<organism evidence="1 2">
    <name type="scientific">Clonostachys solani</name>
    <dbReference type="NCBI Taxonomy" id="160281"/>
    <lineage>
        <taxon>Eukaryota</taxon>
        <taxon>Fungi</taxon>
        <taxon>Dikarya</taxon>
        <taxon>Ascomycota</taxon>
        <taxon>Pezizomycotina</taxon>
        <taxon>Sordariomycetes</taxon>
        <taxon>Hypocreomycetidae</taxon>
        <taxon>Hypocreales</taxon>
        <taxon>Bionectriaceae</taxon>
        <taxon>Clonostachys</taxon>
    </lineage>
</organism>
<dbReference type="OrthoDB" id="5148781at2759"/>
<reference evidence="2" key="1">
    <citation type="submission" date="2019-06" db="EMBL/GenBank/DDBJ databases">
        <authorList>
            <person name="Broberg M."/>
        </authorList>
    </citation>
    <scope>NUCLEOTIDE SEQUENCE [LARGE SCALE GENOMIC DNA]</scope>
</reference>
<dbReference type="Proteomes" id="UP000775872">
    <property type="component" value="Unassembled WGS sequence"/>
</dbReference>
<reference evidence="1 2" key="2">
    <citation type="submission" date="2021-10" db="EMBL/GenBank/DDBJ databases">
        <authorList>
            <person name="Piombo E."/>
        </authorList>
    </citation>
    <scope>NUCLEOTIDE SEQUENCE [LARGE SCALE GENOMIC DNA]</scope>
</reference>
<gene>
    <name evidence="1" type="ORF">CSOL1703_00003061</name>
</gene>
<comment type="caution">
    <text evidence="1">The sequence shown here is derived from an EMBL/GenBank/DDBJ whole genome shotgun (WGS) entry which is preliminary data.</text>
</comment>
<sequence length="515" mass="58665">MERQILPVDKAINTDLYVYDTGKPNRREKRVIRVRRDSNIDVQKWEGSYDSSEEEYYDNSRAGQSFGTRETEVYGVPMDHLVVIVGELLPFRVKLYNSAQAEFPRHLPQAIKNAIPAKDPRRIRIVVCLLKDPLGRSYVLADKKDGLCSLRSLPCGYDRETFYYREWAKIDSDTPTFAKGRKPAWKNEVNEFCLTYVRENSADIPADFHYSTTGGQFTQKQNRFECVVSNLKKSLACYKHSENPEYLNHMILQLDQALGCPPGNDSQNHDMKLIVNLISADETLSYEEANEAAAAYKNIWSAATPHDLPQAVTGAALFQLGTGLRTKVLGEYPSLQENRYQQFISTFCTLYEKFQDNSCPYSESQRDIDIIIAYRSARRSAVSDIDLLMVPVKTGSPEAVVLVEIQQHIKELRCFIKLMSERIECISTAYPSRPTIPSEYGLPEHIRHLMNAIDVNEASEHVSHIIHYFTMQEKASLSSLIDMIAEVEANSIERMQTFAHDFQAKVSPAEDGDDN</sequence>
<dbReference type="AlphaFoldDB" id="A0A9N9YPT9"/>
<protein>
    <submittedName>
        <fullName evidence="1">Uncharacterized protein</fullName>
    </submittedName>
</protein>
<accession>A0A9N9YPT9</accession>
<evidence type="ECO:0000313" key="2">
    <source>
        <dbReference type="Proteomes" id="UP000775872"/>
    </source>
</evidence>
<proteinExistence type="predicted"/>
<evidence type="ECO:0000313" key="1">
    <source>
        <dbReference type="EMBL" id="CAH0037897.1"/>
    </source>
</evidence>
<keyword evidence="2" id="KW-1185">Reference proteome</keyword>
<dbReference type="EMBL" id="CABFOC020000002">
    <property type="protein sequence ID" value="CAH0037897.1"/>
    <property type="molecule type" value="Genomic_DNA"/>
</dbReference>
<name>A0A9N9YPT9_9HYPO</name>